<reference evidence="11" key="1">
    <citation type="submission" date="2017-03" db="EMBL/GenBank/DDBJ databases">
        <authorList>
            <person name="Lund M.B."/>
        </authorList>
    </citation>
    <scope>NUCLEOTIDE SEQUENCE [LARGE SCALE GENOMIC DNA]</scope>
</reference>
<feature type="transmembrane region" description="Helical" evidence="7">
    <location>
        <begin position="139"/>
        <end position="160"/>
    </location>
</feature>
<gene>
    <name evidence="10" type="ORF">B5766_04405</name>
</gene>
<feature type="transmembrane region" description="Helical" evidence="7">
    <location>
        <begin position="235"/>
        <end position="260"/>
    </location>
</feature>
<evidence type="ECO:0000256" key="1">
    <source>
        <dbReference type="ARBA" id="ARBA00004651"/>
    </source>
</evidence>
<dbReference type="Gene3D" id="1.10.3720.10">
    <property type="entry name" value="MetI-like"/>
    <property type="match status" value="1"/>
</dbReference>
<dbReference type="PANTHER" id="PTHR43005">
    <property type="entry name" value="BLR7065 PROTEIN"/>
    <property type="match status" value="1"/>
</dbReference>
<dbReference type="EMBL" id="NAEP01000028">
    <property type="protein sequence ID" value="PDQ35705.1"/>
    <property type="molecule type" value="Genomic_DNA"/>
</dbReference>
<comment type="caution">
    <text evidence="10">The sequence shown here is derived from an EMBL/GenBank/DDBJ whole genome shotgun (WGS) entry which is preliminary data.</text>
</comment>
<evidence type="ECO:0000259" key="9">
    <source>
        <dbReference type="PROSITE" id="PS50928"/>
    </source>
</evidence>
<organism evidence="10 11">
    <name type="scientific">Candidatus Lumbricidiphila eiseniae</name>
    <dbReference type="NCBI Taxonomy" id="1969409"/>
    <lineage>
        <taxon>Bacteria</taxon>
        <taxon>Bacillati</taxon>
        <taxon>Actinomycetota</taxon>
        <taxon>Actinomycetes</taxon>
        <taxon>Micrococcales</taxon>
        <taxon>Microbacteriaceae</taxon>
        <taxon>Candidatus Lumbricidiphila</taxon>
    </lineage>
</organism>
<proteinExistence type="inferred from homology"/>
<feature type="transmembrane region" description="Helical" evidence="7">
    <location>
        <begin position="106"/>
        <end position="127"/>
    </location>
</feature>
<dbReference type="AlphaFoldDB" id="A0A2A6FS42"/>
<dbReference type="GO" id="GO:0055085">
    <property type="term" value="P:transmembrane transport"/>
    <property type="evidence" value="ECO:0007669"/>
    <property type="project" value="InterPro"/>
</dbReference>
<evidence type="ECO:0000256" key="3">
    <source>
        <dbReference type="ARBA" id="ARBA00022475"/>
    </source>
</evidence>
<dbReference type="Proteomes" id="UP000219994">
    <property type="component" value="Unassembled WGS sequence"/>
</dbReference>
<feature type="transmembrane region" description="Helical" evidence="7">
    <location>
        <begin position="41"/>
        <end position="62"/>
    </location>
</feature>
<dbReference type="CDD" id="cd06261">
    <property type="entry name" value="TM_PBP2"/>
    <property type="match status" value="1"/>
</dbReference>
<dbReference type="GO" id="GO:0005886">
    <property type="term" value="C:plasma membrane"/>
    <property type="evidence" value="ECO:0007669"/>
    <property type="project" value="UniProtKB-SubCell"/>
</dbReference>
<keyword evidence="5 7" id="KW-1133">Transmembrane helix</keyword>
<evidence type="ECO:0000256" key="4">
    <source>
        <dbReference type="ARBA" id="ARBA00022692"/>
    </source>
</evidence>
<dbReference type="InterPro" id="IPR035906">
    <property type="entry name" value="MetI-like_sf"/>
</dbReference>
<feature type="domain" description="ABC transmembrane type-1" evidence="9">
    <location>
        <begin position="102"/>
        <end position="315"/>
    </location>
</feature>
<evidence type="ECO:0000256" key="2">
    <source>
        <dbReference type="ARBA" id="ARBA00022448"/>
    </source>
</evidence>
<evidence type="ECO:0000313" key="10">
    <source>
        <dbReference type="EMBL" id="PDQ35705.1"/>
    </source>
</evidence>
<dbReference type="PROSITE" id="PS50928">
    <property type="entry name" value="ABC_TM1"/>
    <property type="match status" value="1"/>
</dbReference>
<evidence type="ECO:0000256" key="8">
    <source>
        <dbReference type="SAM" id="MobiDB-lite"/>
    </source>
</evidence>
<dbReference type="PANTHER" id="PTHR43005:SF1">
    <property type="entry name" value="SPERMIDINE_PUTRESCINE TRANSPORT SYSTEM PERMEASE PROTEIN"/>
    <property type="match status" value="1"/>
</dbReference>
<evidence type="ECO:0000313" key="11">
    <source>
        <dbReference type="Proteomes" id="UP000219994"/>
    </source>
</evidence>
<feature type="transmembrane region" description="Helical" evidence="7">
    <location>
        <begin position="294"/>
        <end position="318"/>
    </location>
</feature>
<evidence type="ECO:0000256" key="5">
    <source>
        <dbReference type="ARBA" id="ARBA00022989"/>
    </source>
</evidence>
<keyword evidence="2 7" id="KW-0813">Transport</keyword>
<dbReference type="InterPro" id="IPR000515">
    <property type="entry name" value="MetI-like"/>
</dbReference>
<comment type="similarity">
    <text evidence="7">Belongs to the binding-protein-dependent transport system permease family.</text>
</comment>
<dbReference type="SUPFAM" id="SSF161098">
    <property type="entry name" value="MetI-like"/>
    <property type="match status" value="1"/>
</dbReference>
<feature type="transmembrane region" description="Helical" evidence="7">
    <location>
        <begin position="190"/>
        <end position="214"/>
    </location>
</feature>
<evidence type="ECO:0000256" key="6">
    <source>
        <dbReference type="ARBA" id="ARBA00023136"/>
    </source>
</evidence>
<feature type="compositionally biased region" description="Basic residues" evidence="8">
    <location>
        <begin position="1"/>
        <end position="12"/>
    </location>
</feature>
<dbReference type="Pfam" id="PF00528">
    <property type="entry name" value="BPD_transp_1"/>
    <property type="match status" value="1"/>
</dbReference>
<keyword evidence="4 7" id="KW-0812">Transmembrane</keyword>
<name>A0A2A6FS42_9MICO</name>
<keyword evidence="3" id="KW-1003">Cell membrane</keyword>
<keyword evidence="6 7" id="KW-0472">Membrane</keyword>
<accession>A0A2A6FS42</accession>
<protein>
    <submittedName>
        <fullName evidence="10">Sugar ABC transporter permease</fullName>
    </submittedName>
</protein>
<evidence type="ECO:0000256" key="7">
    <source>
        <dbReference type="RuleBase" id="RU363032"/>
    </source>
</evidence>
<sequence>MVQKPLVRRRRPSSLAASSDGVPGEGSGVSRRRTFTARRGFIILAFFLPAALFVGVFTYYPIVSGAQMAFRRWQLSNLIDNPWVGFHNFVTIFTDPSFGTIALNTVIWVVASLVPQFIIGFALALWLRRRFRFRGLYQALVFFPWAISGFLIGILFRWMFNGEFGVINDILIKVGLIDKGIPWLADPTTAMVAVIVANVWYGVTFFAIIILAALQSVPEELFEAAALDGASRTRTLFAVTVPYIATTLALTVLLRVIWILNFPDIIWAMTGGGPANQTHIVTTWMITMTQNGNYGIASALGLIIVAILMVFSAFYLLAIRPNKRQIG</sequence>
<comment type="subcellular location">
    <subcellularLocation>
        <location evidence="1 7">Cell membrane</location>
        <topology evidence="1 7">Multi-pass membrane protein</topology>
    </subcellularLocation>
</comment>
<feature type="region of interest" description="Disordered" evidence="8">
    <location>
        <begin position="1"/>
        <end position="30"/>
    </location>
</feature>